<dbReference type="VEuPathDB" id="TriTrypDB:TcCL_ESM07173"/>
<name>A0A2V2UPB1_TRYCR</name>
<dbReference type="VEuPathDB" id="TriTrypDB:Tc_MARK_5281"/>
<dbReference type="VEuPathDB" id="TriTrypDB:BCY84_17801"/>
<dbReference type="VEuPathDB" id="TriTrypDB:C3747_16g225"/>
<evidence type="ECO:0000313" key="6">
    <source>
        <dbReference type="EMBL" id="PWU85929.1"/>
    </source>
</evidence>
<dbReference type="AlphaFoldDB" id="A0A2V2UPB1"/>
<protein>
    <submittedName>
        <fullName evidence="6">Putative phospholipid transporting ATPase-like protein</fullName>
    </submittedName>
</protein>
<dbReference type="GO" id="GO:0045332">
    <property type="term" value="P:phospholipid translocation"/>
    <property type="evidence" value="ECO:0007669"/>
    <property type="project" value="TreeGrafter"/>
</dbReference>
<dbReference type="VEuPathDB" id="TriTrypDB:TcBrA4_0110000"/>
<dbReference type="GO" id="GO:0140326">
    <property type="term" value="F:ATPase-coupled intramembrane lipid transporter activity"/>
    <property type="evidence" value="ECO:0007669"/>
    <property type="project" value="TreeGrafter"/>
</dbReference>
<feature type="domain" description="P-type ATPase C-terminal" evidence="5">
    <location>
        <begin position="3"/>
        <end position="194"/>
    </location>
</feature>
<dbReference type="GO" id="GO:0046872">
    <property type="term" value="F:metal ion binding"/>
    <property type="evidence" value="ECO:0007669"/>
    <property type="project" value="UniProtKB-KW"/>
</dbReference>
<proteinExistence type="predicted"/>
<dbReference type="VEuPathDB" id="TriTrypDB:TcG_06153"/>
<dbReference type="VEuPathDB" id="TriTrypDB:TcYC6_0037150"/>
<comment type="subcellular location">
    <subcellularLocation>
        <location evidence="1">Membrane</location>
        <topology evidence="1">Multi-pass membrane protein</topology>
    </subcellularLocation>
</comment>
<dbReference type="VEuPathDB" id="TriTrypDB:ECC02_008814"/>
<dbReference type="InterPro" id="IPR032630">
    <property type="entry name" value="P_typ_ATPase_c"/>
</dbReference>
<keyword evidence="4" id="KW-0472">Membrane</keyword>
<organism evidence="6 7">
    <name type="scientific">Trypanosoma cruzi</name>
    <dbReference type="NCBI Taxonomy" id="5693"/>
    <lineage>
        <taxon>Eukaryota</taxon>
        <taxon>Discoba</taxon>
        <taxon>Euglenozoa</taxon>
        <taxon>Kinetoplastea</taxon>
        <taxon>Metakinetoplastina</taxon>
        <taxon>Trypanosomatida</taxon>
        <taxon>Trypanosomatidae</taxon>
        <taxon>Trypanosoma</taxon>
        <taxon>Schizotrypanum</taxon>
    </lineage>
</organism>
<dbReference type="PANTHER" id="PTHR24092:SF51">
    <property type="entry name" value="ATPASE, PUTATIVE-RELATED"/>
    <property type="match status" value="1"/>
</dbReference>
<dbReference type="GO" id="GO:0005886">
    <property type="term" value="C:plasma membrane"/>
    <property type="evidence" value="ECO:0007669"/>
    <property type="project" value="TreeGrafter"/>
</dbReference>
<dbReference type="VEuPathDB" id="TriTrypDB:TCSYLVIO_006559"/>
<dbReference type="Pfam" id="PF16212">
    <property type="entry name" value="PhoLip_ATPase_C"/>
    <property type="match status" value="1"/>
</dbReference>
<dbReference type="Proteomes" id="UP000246121">
    <property type="component" value="Unassembled WGS sequence"/>
</dbReference>
<dbReference type="PANTHER" id="PTHR24092">
    <property type="entry name" value="PROBABLE PHOSPHOLIPID-TRANSPORTING ATPASE"/>
    <property type="match status" value="1"/>
</dbReference>
<comment type="caution">
    <text evidence="6">The sequence shown here is derived from an EMBL/GenBank/DDBJ whole genome shotgun (WGS) entry which is preliminary data.</text>
</comment>
<evidence type="ECO:0000256" key="3">
    <source>
        <dbReference type="ARBA" id="ARBA00022842"/>
    </source>
</evidence>
<accession>A0A2V2UPB1</accession>
<feature type="transmembrane region" description="Helical" evidence="4">
    <location>
        <begin position="169"/>
        <end position="193"/>
    </location>
</feature>
<gene>
    <name evidence="6" type="ORF">C4B63_138g33</name>
</gene>
<evidence type="ECO:0000259" key="5">
    <source>
        <dbReference type="Pfam" id="PF16212"/>
    </source>
</evidence>
<feature type="transmembrane region" description="Helical" evidence="4">
    <location>
        <begin position="127"/>
        <end position="149"/>
    </location>
</feature>
<keyword evidence="4" id="KW-1133">Transmembrane helix</keyword>
<keyword evidence="2" id="KW-0479">Metal-binding</keyword>
<dbReference type="VEuPathDB" id="TriTrypDB:C4B63_138g33"/>
<feature type="transmembrane region" description="Helical" evidence="4">
    <location>
        <begin position="100"/>
        <end position="120"/>
    </location>
</feature>
<evidence type="ECO:0000256" key="4">
    <source>
        <dbReference type="SAM" id="Phobius"/>
    </source>
</evidence>
<dbReference type="VEuPathDB" id="TriTrypDB:TcCLB.505171.10"/>
<keyword evidence="4" id="KW-0812">Transmembrane</keyword>
<dbReference type="VEuPathDB" id="TriTrypDB:TCDM_08263"/>
<feature type="transmembrane region" description="Helical" evidence="4">
    <location>
        <begin position="58"/>
        <end position="80"/>
    </location>
</feature>
<feature type="transmembrane region" description="Helical" evidence="4">
    <location>
        <begin position="6"/>
        <end position="27"/>
    </location>
</feature>
<sequence length="222" mass="25443">MILVESWLLAMFNLFFCSLQPLALGIFDKDVDDELAESTPSLYPALAREHMFFSWSYILKWLCDGVLDGLALFFVIFYTVAKWDELYPYRSASLEDYGTLFFMMVLLLLNLRIAAVMTCYTAISVSVIAFGFIAIPTLMMVYSAVPHILGSNWGVNIAMELMGTNKFWMLMFFSVGVFVVYGMAVNTYIALFWPWANGGAAMRAAWRSPYRLEYKQRMKQRG</sequence>
<evidence type="ECO:0000256" key="2">
    <source>
        <dbReference type="ARBA" id="ARBA00022723"/>
    </source>
</evidence>
<dbReference type="EMBL" id="PRFA01000138">
    <property type="protein sequence ID" value="PWU85929.1"/>
    <property type="molecule type" value="Genomic_DNA"/>
</dbReference>
<reference evidence="6 7" key="1">
    <citation type="journal article" date="2018" name="Microb. Genom.">
        <title>Expanding an expanded genome: long-read sequencing of Trypanosoma cruzi.</title>
        <authorList>
            <person name="Berna L."/>
            <person name="Rodriguez M."/>
            <person name="Chiribao M.L."/>
            <person name="Parodi-Talice A."/>
            <person name="Pita S."/>
            <person name="Rijo G."/>
            <person name="Alvarez-Valin F."/>
            <person name="Robello C."/>
        </authorList>
    </citation>
    <scope>NUCLEOTIDE SEQUENCE [LARGE SCALE GENOMIC DNA]</scope>
    <source>
        <strain evidence="6 7">Dm28c</strain>
    </source>
</reference>
<keyword evidence="3" id="KW-0460">Magnesium</keyword>
<evidence type="ECO:0000313" key="7">
    <source>
        <dbReference type="Proteomes" id="UP000246121"/>
    </source>
</evidence>
<evidence type="ECO:0000256" key="1">
    <source>
        <dbReference type="ARBA" id="ARBA00004141"/>
    </source>
</evidence>